<evidence type="ECO:0000313" key="3">
    <source>
        <dbReference type="Proteomes" id="UP001054945"/>
    </source>
</evidence>
<comment type="caution">
    <text evidence="2">The sequence shown here is derived from an EMBL/GenBank/DDBJ whole genome shotgun (WGS) entry which is preliminary data.</text>
</comment>
<accession>A0AAV4TBF4</accession>
<dbReference type="Proteomes" id="UP001054945">
    <property type="component" value="Unassembled WGS sequence"/>
</dbReference>
<name>A0AAV4TBF4_CAEEX</name>
<feature type="signal peptide" evidence="1">
    <location>
        <begin position="1"/>
        <end position="24"/>
    </location>
</feature>
<evidence type="ECO:0000313" key="2">
    <source>
        <dbReference type="EMBL" id="GIY42786.1"/>
    </source>
</evidence>
<organism evidence="2 3">
    <name type="scientific">Caerostris extrusa</name>
    <name type="common">Bark spider</name>
    <name type="synonym">Caerostris bankana</name>
    <dbReference type="NCBI Taxonomy" id="172846"/>
    <lineage>
        <taxon>Eukaryota</taxon>
        <taxon>Metazoa</taxon>
        <taxon>Ecdysozoa</taxon>
        <taxon>Arthropoda</taxon>
        <taxon>Chelicerata</taxon>
        <taxon>Arachnida</taxon>
        <taxon>Araneae</taxon>
        <taxon>Araneomorphae</taxon>
        <taxon>Entelegynae</taxon>
        <taxon>Araneoidea</taxon>
        <taxon>Araneidae</taxon>
        <taxon>Caerostris</taxon>
    </lineage>
</organism>
<evidence type="ECO:0000256" key="1">
    <source>
        <dbReference type="SAM" id="SignalP"/>
    </source>
</evidence>
<gene>
    <name evidence="2" type="ORF">CEXT_315871</name>
</gene>
<dbReference type="AlphaFoldDB" id="A0AAV4TBF4"/>
<dbReference type="EMBL" id="BPLR01010894">
    <property type="protein sequence ID" value="GIY42786.1"/>
    <property type="molecule type" value="Genomic_DNA"/>
</dbReference>
<protein>
    <submittedName>
        <fullName evidence="2">Uncharacterized protein</fullName>
    </submittedName>
</protein>
<feature type="chain" id="PRO_5043652162" evidence="1">
    <location>
        <begin position="25"/>
        <end position="117"/>
    </location>
</feature>
<proteinExistence type="predicted"/>
<keyword evidence="1" id="KW-0732">Signal</keyword>
<reference evidence="2 3" key="1">
    <citation type="submission" date="2021-06" db="EMBL/GenBank/DDBJ databases">
        <title>Caerostris extrusa draft genome.</title>
        <authorList>
            <person name="Kono N."/>
            <person name="Arakawa K."/>
        </authorList>
    </citation>
    <scope>NUCLEOTIDE SEQUENCE [LARGE SCALE GENOMIC DNA]</scope>
</reference>
<keyword evidence="3" id="KW-1185">Reference proteome</keyword>
<sequence>MAWIYGDILMLLNWLWECRIDSLAVNDLTPIFLPNHELAGDMQGAWFVCLHQTPTDGNTSAHRTMCLSHTNLLPCSKQYWTLWALGSLKKGKTPQLGCERKKANVELAWRQLRHQQR</sequence>